<dbReference type="Pfam" id="PF08502">
    <property type="entry name" value="LeuA_dimer"/>
    <property type="match status" value="1"/>
</dbReference>
<evidence type="ECO:0000313" key="11">
    <source>
        <dbReference type="EMBL" id="GLI34951.1"/>
    </source>
</evidence>
<dbReference type="EMBL" id="BSDR01000001">
    <property type="protein sequence ID" value="GLI34951.1"/>
    <property type="molecule type" value="Genomic_DNA"/>
</dbReference>
<dbReference type="NCBIfam" id="NF002086">
    <property type="entry name" value="PRK00915.1-3"/>
    <property type="match status" value="1"/>
</dbReference>
<evidence type="ECO:0000256" key="3">
    <source>
        <dbReference type="ARBA" id="ARBA00012973"/>
    </source>
</evidence>
<evidence type="ECO:0000256" key="6">
    <source>
        <dbReference type="ARBA" id="ARBA00022605"/>
    </source>
</evidence>
<dbReference type="PROSITE" id="PS00816">
    <property type="entry name" value="AIPM_HOMOCIT_SYNTH_2"/>
    <property type="match status" value="1"/>
</dbReference>
<dbReference type="InterPro" id="IPR054691">
    <property type="entry name" value="LeuA/HCS_post-cat"/>
</dbReference>
<keyword evidence="7" id="KW-0808">Transferase</keyword>
<reference evidence="11" key="1">
    <citation type="submission" date="2022-12" db="EMBL/GenBank/DDBJ databases">
        <title>Reference genome sequencing for broad-spectrum identification of bacterial and archaeal isolates by mass spectrometry.</title>
        <authorList>
            <person name="Sekiguchi Y."/>
            <person name="Tourlousse D.M."/>
        </authorList>
    </citation>
    <scope>NUCLEOTIDE SEQUENCE</scope>
    <source>
        <strain evidence="11">ASRB1</strain>
    </source>
</reference>
<dbReference type="SUPFAM" id="SSF51569">
    <property type="entry name" value="Aldolase"/>
    <property type="match status" value="1"/>
</dbReference>
<keyword evidence="9" id="KW-0100">Branched-chain amino acid biosynthesis</keyword>
<protein>
    <recommendedName>
        <fullName evidence="4">2-isopropylmalate synthase</fullName>
        <ecNumber evidence="3">2.3.3.13</ecNumber>
    </recommendedName>
</protein>
<proteinExistence type="inferred from homology"/>
<sequence length="520" mass="56848">MGQVLIYDTTLRDGIKSPGTILTVEEKLRIAKQLARLQVDVLDIGFPAASEEQYTVAERIAKEIEGPVLTVLARATNSRDFDIAWSAVKDAPRARIHTFVPASREYREHFLKKSAEQALELAVAAVEKAKGFTSDVEFSLVDAFRANPDEVVRLVKAAIEAGATTINLADTIGCAVPAGVSNLFGRLRKEVEHFNEVVFSIHCHNDLGLAVANSLTAVTEGAKQVQCTVNGIGERAGNAPLEEIVVALRTHSAHFNAQTNIQLDQIYPTCRLLRRLTGITIQPHKPVIGANVFVYESIVPQLADSTEKPPFEIINPQDLGIQNVGDLLNSETSLAVFKTRAAELGYEMEEPKLEECYEAFLDLAAKKELVYDADLELLLGERAALEQVRYRLLYLNVTAGSISVPNATVQLEVDGQVVQDAGFGHGPVDAAFKTICKMVKRFPRLVRYEVNAVTSGTDAQGEVTIRLEENGCLVNGRAVDTDIVLASAKALVDGLNKLESMHVEPVISEFTDEESFMPRL</sequence>
<comment type="caution">
    <text evidence="11">The sequence shown here is derived from an EMBL/GenBank/DDBJ whole genome shotgun (WGS) entry which is preliminary data.</text>
</comment>
<feature type="domain" description="Pyruvate carboxyltransferase" evidence="10">
    <location>
        <begin position="4"/>
        <end position="267"/>
    </location>
</feature>
<evidence type="ECO:0000256" key="1">
    <source>
        <dbReference type="ARBA" id="ARBA00004689"/>
    </source>
</evidence>
<name>A0A9W6L995_9BACT</name>
<dbReference type="InterPro" id="IPR050073">
    <property type="entry name" value="2-IPM_HCS-like"/>
</dbReference>
<comment type="similarity">
    <text evidence="2">Belongs to the alpha-IPM synthase/homocitrate synthase family. LeuA type 1 subfamily.</text>
</comment>
<evidence type="ECO:0000256" key="4">
    <source>
        <dbReference type="ARBA" id="ARBA00018198"/>
    </source>
</evidence>
<dbReference type="FunFam" id="3.30.160.270:FF:000003">
    <property type="entry name" value="2-isopropylmalate synthase"/>
    <property type="match status" value="1"/>
</dbReference>
<keyword evidence="8" id="KW-0464">Manganese</keyword>
<evidence type="ECO:0000256" key="8">
    <source>
        <dbReference type="ARBA" id="ARBA00023211"/>
    </source>
</evidence>
<dbReference type="SMART" id="SM00917">
    <property type="entry name" value="LeuA_dimer"/>
    <property type="match status" value="1"/>
</dbReference>
<dbReference type="InterPro" id="IPR013785">
    <property type="entry name" value="Aldolase_TIM"/>
</dbReference>
<dbReference type="Pfam" id="PF22617">
    <property type="entry name" value="HCS_D2"/>
    <property type="match status" value="1"/>
</dbReference>
<evidence type="ECO:0000256" key="5">
    <source>
        <dbReference type="ARBA" id="ARBA00022430"/>
    </source>
</evidence>
<organism evidence="11 12">
    <name type="scientific">Desulforhabdus amnigena</name>
    <dbReference type="NCBI Taxonomy" id="40218"/>
    <lineage>
        <taxon>Bacteria</taxon>
        <taxon>Pseudomonadati</taxon>
        <taxon>Thermodesulfobacteriota</taxon>
        <taxon>Syntrophobacteria</taxon>
        <taxon>Syntrophobacterales</taxon>
        <taxon>Syntrophobacteraceae</taxon>
        <taxon>Desulforhabdus</taxon>
    </lineage>
</organism>
<dbReference type="GO" id="GO:0009098">
    <property type="term" value="P:L-leucine biosynthetic process"/>
    <property type="evidence" value="ECO:0007669"/>
    <property type="project" value="UniProtKB-KW"/>
</dbReference>
<dbReference type="PANTHER" id="PTHR10277:SF9">
    <property type="entry name" value="2-ISOPROPYLMALATE SYNTHASE 1, CHLOROPLASTIC-RELATED"/>
    <property type="match status" value="1"/>
</dbReference>
<dbReference type="InterPro" id="IPR036230">
    <property type="entry name" value="LeuA_allosteric_dom_sf"/>
</dbReference>
<dbReference type="PANTHER" id="PTHR10277">
    <property type="entry name" value="HOMOCITRATE SYNTHASE-RELATED"/>
    <property type="match status" value="1"/>
</dbReference>
<dbReference type="GO" id="GO:0003852">
    <property type="term" value="F:2-isopropylmalate synthase activity"/>
    <property type="evidence" value="ECO:0007669"/>
    <property type="project" value="UniProtKB-EC"/>
</dbReference>
<evidence type="ECO:0000256" key="9">
    <source>
        <dbReference type="ARBA" id="ARBA00023304"/>
    </source>
</evidence>
<dbReference type="RefSeq" id="WP_281794435.1">
    <property type="nucleotide sequence ID" value="NZ_BSDR01000001.1"/>
</dbReference>
<dbReference type="InterPro" id="IPR013709">
    <property type="entry name" value="2-isopropylmalate_synth_dimer"/>
</dbReference>
<dbReference type="EC" id="2.3.3.13" evidence="3"/>
<accession>A0A9W6L995</accession>
<gene>
    <name evidence="11" type="primary">leuA</name>
    <name evidence="11" type="ORF">DAMNIGENAA_23840</name>
</gene>
<dbReference type="FunFam" id="3.20.20.70:FF:000010">
    <property type="entry name" value="2-isopropylmalate synthase"/>
    <property type="match status" value="1"/>
</dbReference>
<evidence type="ECO:0000256" key="7">
    <source>
        <dbReference type="ARBA" id="ARBA00022679"/>
    </source>
</evidence>
<dbReference type="InterPro" id="IPR000891">
    <property type="entry name" value="PYR_CT"/>
</dbReference>
<dbReference type="Gene3D" id="3.30.160.270">
    <property type="match status" value="1"/>
</dbReference>
<comment type="pathway">
    <text evidence="1">Amino-acid biosynthesis; L-leucine biosynthesis; L-leucine from 3-methyl-2-oxobutanoate: step 1/4.</text>
</comment>
<keyword evidence="6" id="KW-0028">Amino-acid biosynthesis</keyword>
<evidence type="ECO:0000256" key="2">
    <source>
        <dbReference type="ARBA" id="ARBA00009396"/>
    </source>
</evidence>
<dbReference type="AlphaFoldDB" id="A0A9W6L995"/>
<keyword evidence="5" id="KW-0432">Leucine biosynthesis</keyword>
<evidence type="ECO:0000313" key="12">
    <source>
        <dbReference type="Proteomes" id="UP001144372"/>
    </source>
</evidence>
<keyword evidence="12" id="KW-1185">Reference proteome</keyword>
<dbReference type="Gene3D" id="3.20.20.70">
    <property type="entry name" value="Aldolase class I"/>
    <property type="match status" value="1"/>
</dbReference>
<dbReference type="Pfam" id="PF00682">
    <property type="entry name" value="HMGL-like"/>
    <property type="match status" value="1"/>
</dbReference>
<dbReference type="InterPro" id="IPR002034">
    <property type="entry name" value="AIPM/Hcit_synth_CS"/>
</dbReference>
<dbReference type="PROSITE" id="PS50991">
    <property type="entry name" value="PYR_CT"/>
    <property type="match status" value="1"/>
</dbReference>
<dbReference type="Gene3D" id="1.10.238.260">
    <property type="match status" value="1"/>
</dbReference>
<dbReference type="Proteomes" id="UP001144372">
    <property type="component" value="Unassembled WGS sequence"/>
</dbReference>
<dbReference type="SUPFAM" id="SSF110921">
    <property type="entry name" value="2-isopropylmalate synthase LeuA, allosteric (dimerisation) domain"/>
    <property type="match status" value="1"/>
</dbReference>
<dbReference type="CDD" id="cd07940">
    <property type="entry name" value="DRE_TIM_IPMS"/>
    <property type="match status" value="1"/>
</dbReference>
<evidence type="ECO:0000259" key="10">
    <source>
        <dbReference type="PROSITE" id="PS50991"/>
    </source>
</evidence>